<dbReference type="eggNOG" id="COG3428">
    <property type="taxonomic scope" value="Bacteria"/>
</dbReference>
<gene>
    <name evidence="3" type="ORF">N782_04905</name>
</gene>
<dbReference type="Proteomes" id="UP000030147">
    <property type="component" value="Unassembled WGS sequence"/>
</dbReference>
<dbReference type="PANTHER" id="PTHR34473">
    <property type="entry name" value="UPF0699 TRANSMEMBRANE PROTEIN YDBS"/>
    <property type="match status" value="1"/>
</dbReference>
<dbReference type="OrthoDB" id="2195155at2"/>
<dbReference type="STRING" id="1385514.N782_04905"/>
<feature type="transmembrane region" description="Helical" evidence="1">
    <location>
        <begin position="12"/>
        <end position="30"/>
    </location>
</feature>
<feature type="transmembrane region" description="Helical" evidence="1">
    <location>
        <begin position="42"/>
        <end position="60"/>
    </location>
</feature>
<proteinExistence type="predicted"/>
<dbReference type="RefSeq" id="WP_036817604.1">
    <property type="nucleotide sequence ID" value="NZ_AVBF01000013.1"/>
</dbReference>
<dbReference type="EMBL" id="AVBF01000013">
    <property type="protein sequence ID" value="KGP73455.1"/>
    <property type="molecule type" value="Genomic_DNA"/>
</dbReference>
<organism evidence="3 4">
    <name type="scientific">Pontibacillus yanchengensis Y32</name>
    <dbReference type="NCBI Taxonomy" id="1385514"/>
    <lineage>
        <taxon>Bacteria</taxon>
        <taxon>Bacillati</taxon>
        <taxon>Bacillota</taxon>
        <taxon>Bacilli</taxon>
        <taxon>Bacillales</taxon>
        <taxon>Bacillaceae</taxon>
        <taxon>Pontibacillus</taxon>
    </lineage>
</organism>
<feature type="transmembrane region" description="Helical" evidence="1">
    <location>
        <begin position="363"/>
        <end position="393"/>
    </location>
</feature>
<dbReference type="Pfam" id="PF03703">
    <property type="entry name" value="bPH_2"/>
    <property type="match status" value="2"/>
</dbReference>
<reference evidence="3 4" key="1">
    <citation type="journal article" date="2015" name="Stand. Genomic Sci.">
        <title>High quality draft genome sequence of the moderately halophilic bacterium Pontibacillus yanchengensis Y32(T) and comparison among Pontibacillus genomes.</title>
        <authorList>
            <person name="Huang J."/>
            <person name="Qiao Z.X."/>
            <person name="Tang J.W."/>
            <person name="Wang G."/>
        </authorList>
    </citation>
    <scope>NUCLEOTIDE SEQUENCE [LARGE SCALE GENOMIC DNA]</scope>
    <source>
        <strain evidence="3 4">Y32</strain>
    </source>
</reference>
<feature type="domain" description="YdbS-like PH" evidence="2">
    <location>
        <begin position="253"/>
        <end position="325"/>
    </location>
</feature>
<dbReference type="InterPro" id="IPR005182">
    <property type="entry name" value="YdbS-like_PH"/>
</dbReference>
<comment type="caution">
    <text evidence="3">The sequence shown here is derived from an EMBL/GenBank/DDBJ whole genome shotgun (WGS) entry which is preliminary data.</text>
</comment>
<evidence type="ECO:0000259" key="2">
    <source>
        <dbReference type="Pfam" id="PF03703"/>
    </source>
</evidence>
<keyword evidence="1" id="KW-0472">Membrane</keyword>
<evidence type="ECO:0000313" key="4">
    <source>
        <dbReference type="Proteomes" id="UP000030147"/>
    </source>
</evidence>
<keyword evidence="1" id="KW-0812">Transmembrane</keyword>
<protein>
    <recommendedName>
        <fullName evidence="2">YdbS-like PH domain-containing protein</fullName>
    </recommendedName>
</protein>
<dbReference type="AlphaFoldDB" id="A0A0A2TVZ5"/>
<keyword evidence="4" id="KW-1185">Reference proteome</keyword>
<keyword evidence="1" id="KW-1133">Transmembrane helix</keyword>
<dbReference type="PANTHER" id="PTHR34473:SF2">
    <property type="entry name" value="UPF0699 TRANSMEMBRANE PROTEIN YDBT"/>
    <property type="match status" value="1"/>
</dbReference>
<name>A0A0A2TVZ5_9BACI</name>
<feature type="transmembrane region" description="Helical" evidence="1">
    <location>
        <begin position="228"/>
        <end position="251"/>
    </location>
</feature>
<feature type="transmembrane region" description="Helical" evidence="1">
    <location>
        <begin position="172"/>
        <end position="194"/>
    </location>
</feature>
<dbReference type="InterPro" id="IPR014529">
    <property type="entry name" value="UCP026631"/>
</dbReference>
<evidence type="ECO:0000313" key="3">
    <source>
        <dbReference type="EMBL" id="KGP73455.1"/>
    </source>
</evidence>
<accession>A0A0A2TVZ5</accession>
<evidence type="ECO:0000256" key="1">
    <source>
        <dbReference type="SAM" id="Phobius"/>
    </source>
</evidence>
<feature type="domain" description="YdbS-like PH" evidence="2">
    <location>
        <begin position="59"/>
        <end position="137"/>
    </location>
</feature>
<sequence>MNRQHPFAMVQYMFTFIKGFIFWLIVISFSEIRNGQFLFPSLYLIGMMLVGFVIGLLRWLNTRYDLDEEHFHLKKGIISKTHETYPHIKISGVHYQSNRLLESLGLTSISIETAGKATGASATLFLKKEEAYKLEQNIIYYAQESGNEELTANDEESTDDKKRNDFVLPWKYLIIMSATSNSFYIGFAIIISSLNQVYDVLSSMFENSFLFSKVEEFSLSGLFLSNPALFFTMILISALGSWAIGIIILSLRYANFTVRREKNTIHISYGLWTMKNISLEVDRIQAIRVQEGVVRRWIGFSSVAFDSIGFDATGEAEEAVLLPLVKRNQIWSLINKIVPEFYVEPNLTYSPARARIRFYLRGAILPLLAIVGAGFIWSMLWWLGVIAPLLVYLSELRYRDNGIQTVSNKVITSSRIIQKETVVIPWPGLQSVMRRESFFQRRRSLATYELAVATDQTTLLYKVAELDTNLYPSIIEFLQQEDSRK</sequence>
<dbReference type="PIRSF" id="PIRSF026631">
    <property type="entry name" value="UCP026631"/>
    <property type="match status" value="1"/>
</dbReference>